<dbReference type="PATRIC" id="fig|186479.3.peg.6011"/>
<evidence type="ECO:0000313" key="1">
    <source>
        <dbReference type="EMBL" id="KPV53306.1"/>
    </source>
</evidence>
<dbReference type="AlphaFoldDB" id="A0A0P9HEW8"/>
<organism evidence="1 2">
    <name type="scientific">Kouleothrix aurantiaca</name>
    <dbReference type="NCBI Taxonomy" id="186479"/>
    <lineage>
        <taxon>Bacteria</taxon>
        <taxon>Bacillati</taxon>
        <taxon>Chloroflexota</taxon>
        <taxon>Chloroflexia</taxon>
        <taxon>Chloroflexales</taxon>
        <taxon>Roseiflexineae</taxon>
        <taxon>Roseiflexaceae</taxon>
        <taxon>Kouleothrix</taxon>
    </lineage>
</organism>
<gene>
    <name evidence="1" type="ORF">SE17_10450</name>
</gene>
<dbReference type="EMBL" id="LJCR01000290">
    <property type="protein sequence ID" value="KPV53306.1"/>
    <property type="molecule type" value="Genomic_DNA"/>
</dbReference>
<sequence>MTSYEHATPNPDMQALDRMIGTWDVSGDAAGQVRYEWLPGGFFLLQHVDIDHGGNHIQGLEVIGHERTFGSEAPSEKIKSRFYASNGDTLDYVYELEGDTLTIWGGERGSPAYYRGTFSADGTAVSGGWVWPGGGYTANMERAE</sequence>
<comment type="caution">
    <text evidence="1">The sequence shown here is derived from an EMBL/GenBank/DDBJ whole genome shotgun (WGS) entry which is preliminary data.</text>
</comment>
<keyword evidence="2" id="KW-1185">Reference proteome</keyword>
<accession>A0A0P9HEW8</accession>
<evidence type="ECO:0008006" key="3">
    <source>
        <dbReference type="Google" id="ProtNLM"/>
    </source>
</evidence>
<evidence type="ECO:0000313" key="2">
    <source>
        <dbReference type="Proteomes" id="UP000050509"/>
    </source>
</evidence>
<proteinExistence type="predicted"/>
<name>A0A0P9HEW8_9CHLR</name>
<dbReference type="Proteomes" id="UP000050509">
    <property type="component" value="Unassembled WGS sequence"/>
</dbReference>
<reference evidence="1 2" key="1">
    <citation type="submission" date="2015-09" db="EMBL/GenBank/DDBJ databases">
        <title>Draft genome sequence of Kouleothrix aurantiaca JCM 19913.</title>
        <authorList>
            <person name="Hemp J."/>
        </authorList>
    </citation>
    <scope>NUCLEOTIDE SEQUENCE [LARGE SCALE GENOMIC DNA]</scope>
    <source>
        <strain evidence="1 2">COM-B</strain>
    </source>
</reference>
<protein>
    <recommendedName>
        <fullName evidence="3">DUF1579 domain-containing protein</fullName>
    </recommendedName>
</protein>